<feature type="compositionally biased region" description="Polar residues" evidence="7">
    <location>
        <begin position="742"/>
        <end position="751"/>
    </location>
</feature>
<sequence>MRLNMFAEERDERRSDRQREGNSYSSLRNRIPYRLLGRRSLGAKRLVVSSKVLLPAIPTENCDVVLTFPANTEDATLMWLLARFKSRAPAITVHVRHHSHTGIYGFYLTAPYDNLLQGAEEIGLLKPLKSEYGGGMKEFIYEDHDCFAGIEDEGTFLTSQERQSIVLHFLHELRATGDDSLAGINFVEGQAIVPLLITKKVVWQVFPLHSNQDLKELRKNWVQAIFSTQPLDLVCRYFGVKIGLYFAYLGHYTTWLLLPTLIGILIFLFQGSSQFAEDLCFVGFALFNVVWATLYIKFWKRASTEYCYRWGTLEKKDEMLKDPRPLFTGDLVKSPVTGHLELHYPAWKRLLFRYCITMPVIGLCLVLVFVFMLLCFELQELVNELIGEEELPYVFSFVPKVLLAVVVSIFDEVYKQIAIWLTHKENYRLEESYETSLVIKMILFQFVNSFLSLFYIGIYLSDMDRLRDQLAALLITRQVLGNLKEAFMPYVVWKARLYSVGYRMATRMSPASVEKEVKRMTARSRRVDSTASKAAKAKDHQKKKNADGAKSSDSESSLLTEEEDDGLPTLTQAEVESAMRKYEDTLDDFLEMSIQFGYITLFSPAFPLAALCALLNNIIEIRSDAFKLCLNHQRPFGRRVDSIGIWQDVLVVISILAIIVNCALVGTSGLLQRMYPGLSTTVYFLIIVIIEHLIIAMKVALSRSIPDLPPTVATEMARLEYQRTEALKQLVLQATPNQVGGNLLSHYSGSPNLRRKKTSESVSSEQSSREDSPPVKTSAAPKNFSAPTVITPTSSTPRPADIPLAASSTPASSSPHIMRPKIPPRSSLQTSTSSTSSNPFLTNVSSTHSDVAEKVVAAAMHPMFDYSDITSSSNSSSRLMPPPPPPPPPSASGASLSTASPLSRRTHAYPPIKSDSGNSGVVRKLVRSRAELEVRRRRSEPVSSAVTEALNAQQRAGDDSGLQRKSIYENREDLSQREESKKQLNSTALRADIRKSREKLNYTLEDVSEKHKKRSESPVLFAPKANASRLAAGLTSLPPSIPASSSALSSHHRYCHSPRLLRGGALGDPSPLALKVLTRKSRSFSSADVTEARQAFRDRMSWRGELPVVGRAVVSEKSPLSVDSKKEKSEETEVEKIKSSSEFGKKFDESSRVEMSSRETGETGSRKEVNESSVNVEAEPRVSEILNKDIQEGESDKEGDKRKRVPSKERSDSRFTFFNRAVRENASKPLSISPHRGESKKEKK</sequence>
<feature type="compositionally biased region" description="Low complexity" evidence="7">
    <location>
        <begin position="891"/>
        <end position="903"/>
    </location>
</feature>
<evidence type="ECO:0000256" key="3">
    <source>
        <dbReference type="ARBA" id="ARBA00022692"/>
    </source>
</evidence>
<evidence type="ECO:0000256" key="5">
    <source>
        <dbReference type="ARBA" id="ARBA00023136"/>
    </source>
</evidence>
<feature type="transmembrane region" description="Helical" evidence="6">
    <location>
        <begin position="246"/>
        <end position="269"/>
    </location>
</feature>
<feature type="compositionally biased region" description="Polar residues" evidence="7">
    <location>
        <begin position="785"/>
        <end position="797"/>
    </location>
</feature>
<keyword evidence="5 6" id="KW-0472">Membrane</keyword>
<dbReference type="PANTHER" id="PTHR12308">
    <property type="entry name" value="ANOCTAMIN"/>
    <property type="match status" value="1"/>
</dbReference>
<feature type="transmembrane region" description="Helical" evidence="6">
    <location>
        <begin position="435"/>
        <end position="460"/>
    </location>
</feature>
<name>A0ABM0JM40_APLCA</name>
<evidence type="ECO:0000256" key="6">
    <source>
        <dbReference type="RuleBase" id="RU280814"/>
    </source>
</evidence>
<feature type="compositionally biased region" description="Low complexity" evidence="7">
    <location>
        <begin position="803"/>
        <end position="815"/>
    </location>
</feature>
<feature type="transmembrane region" description="Helical" evidence="6">
    <location>
        <begin position="281"/>
        <end position="299"/>
    </location>
</feature>
<feature type="compositionally biased region" description="Pro residues" evidence="7">
    <location>
        <begin position="880"/>
        <end position="890"/>
    </location>
</feature>
<feature type="region of interest" description="Disordered" evidence="7">
    <location>
        <begin position="742"/>
        <end position="844"/>
    </location>
</feature>
<organism evidence="9 10">
    <name type="scientific">Aplysia californica</name>
    <name type="common">California sea hare</name>
    <dbReference type="NCBI Taxonomy" id="6500"/>
    <lineage>
        <taxon>Eukaryota</taxon>
        <taxon>Metazoa</taxon>
        <taxon>Spiralia</taxon>
        <taxon>Lophotrochozoa</taxon>
        <taxon>Mollusca</taxon>
        <taxon>Gastropoda</taxon>
        <taxon>Heterobranchia</taxon>
        <taxon>Euthyneura</taxon>
        <taxon>Tectipleura</taxon>
        <taxon>Aplysiida</taxon>
        <taxon>Aplysioidea</taxon>
        <taxon>Aplysiidae</taxon>
        <taxon>Aplysia</taxon>
    </lineage>
</organism>
<evidence type="ECO:0000256" key="7">
    <source>
        <dbReference type="SAM" id="MobiDB-lite"/>
    </source>
</evidence>
<dbReference type="Proteomes" id="UP000694888">
    <property type="component" value="Unplaced"/>
</dbReference>
<protein>
    <recommendedName>
        <fullName evidence="6">Anoctamin</fullName>
    </recommendedName>
</protein>
<evidence type="ECO:0000256" key="1">
    <source>
        <dbReference type="ARBA" id="ARBA00004141"/>
    </source>
</evidence>
<evidence type="ECO:0000313" key="10">
    <source>
        <dbReference type="RefSeq" id="XP_005096900.1"/>
    </source>
</evidence>
<dbReference type="InterPro" id="IPR007632">
    <property type="entry name" value="Anoctamin"/>
</dbReference>
<feature type="compositionally biased region" description="Basic and acidic residues" evidence="7">
    <location>
        <begin position="544"/>
        <end position="553"/>
    </location>
</feature>
<evidence type="ECO:0000256" key="4">
    <source>
        <dbReference type="ARBA" id="ARBA00022989"/>
    </source>
</evidence>
<feature type="region of interest" description="Disordered" evidence="7">
    <location>
        <begin position="866"/>
        <end position="964"/>
    </location>
</feature>
<keyword evidence="4 6" id="KW-1133">Transmembrane helix</keyword>
<feature type="region of interest" description="Disordered" evidence="7">
    <location>
        <begin position="1115"/>
        <end position="1244"/>
    </location>
</feature>
<feature type="compositionally biased region" description="Basic and acidic residues" evidence="7">
    <location>
        <begin position="1235"/>
        <end position="1244"/>
    </location>
</feature>
<gene>
    <name evidence="10" type="primary">LOC101846809</name>
</gene>
<keyword evidence="3 6" id="KW-0812">Transmembrane</keyword>
<evidence type="ECO:0000256" key="2">
    <source>
        <dbReference type="ARBA" id="ARBA00009671"/>
    </source>
</evidence>
<comment type="caution">
    <text evidence="6">Lacks conserved residue(s) required for the propagation of feature annotation.</text>
</comment>
<feature type="transmembrane region" description="Helical" evidence="6">
    <location>
        <begin position="649"/>
        <end position="670"/>
    </location>
</feature>
<feature type="compositionally biased region" description="Basic and acidic residues" evidence="7">
    <location>
        <begin position="1123"/>
        <end position="1170"/>
    </location>
</feature>
<keyword evidence="9" id="KW-1185">Reference proteome</keyword>
<feature type="compositionally biased region" description="Basic and acidic residues" evidence="7">
    <location>
        <begin position="7"/>
        <end position="20"/>
    </location>
</feature>
<comment type="similarity">
    <text evidence="2 6">Belongs to the anoctamin family.</text>
</comment>
<accession>A0ABM0JM40</accession>
<feature type="transmembrane region" description="Helical" evidence="6">
    <location>
        <begin position="394"/>
        <end position="414"/>
    </location>
</feature>
<dbReference type="RefSeq" id="XP_005096900.1">
    <property type="nucleotide sequence ID" value="XM_005096843.3"/>
</dbReference>
<proteinExistence type="inferred from homology"/>
<feature type="transmembrane region" description="Helical" evidence="6">
    <location>
        <begin position="682"/>
        <end position="701"/>
    </location>
</feature>
<feature type="domain" description="Anoctamin transmembrane" evidence="8">
    <location>
        <begin position="234"/>
        <end position="718"/>
    </location>
</feature>
<feature type="compositionally biased region" description="Low complexity" evidence="7">
    <location>
        <begin position="826"/>
        <end position="837"/>
    </location>
</feature>
<feature type="compositionally biased region" description="Basic and acidic residues" evidence="7">
    <location>
        <begin position="1178"/>
        <end position="1213"/>
    </location>
</feature>
<dbReference type="InterPro" id="IPR049452">
    <property type="entry name" value="Anoctamin_TM"/>
</dbReference>
<dbReference type="GeneID" id="101846809"/>
<feature type="region of interest" description="Disordered" evidence="7">
    <location>
        <begin position="1"/>
        <end position="23"/>
    </location>
</feature>
<evidence type="ECO:0000313" key="9">
    <source>
        <dbReference type="Proteomes" id="UP000694888"/>
    </source>
</evidence>
<dbReference type="PANTHER" id="PTHR12308:SF51">
    <property type="entry name" value="ANOCTAMIN-8"/>
    <property type="match status" value="1"/>
</dbReference>
<reference evidence="10" key="1">
    <citation type="submission" date="2025-08" db="UniProtKB">
        <authorList>
            <consortium name="RefSeq"/>
        </authorList>
    </citation>
    <scope>IDENTIFICATION</scope>
</reference>
<feature type="transmembrane region" description="Helical" evidence="6">
    <location>
        <begin position="351"/>
        <end position="374"/>
    </location>
</feature>
<feature type="region of interest" description="Disordered" evidence="7">
    <location>
        <begin position="515"/>
        <end position="565"/>
    </location>
</feature>
<comment type="subcellular location">
    <subcellularLocation>
        <location evidence="1 6">Membrane</location>
        <topology evidence="1 6">Multi-pass membrane protein</topology>
    </subcellularLocation>
</comment>
<evidence type="ECO:0000259" key="8">
    <source>
        <dbReference type="Pfam" id="PF04547"/>
    </source>
</evidence>
<dbReference type="Pfam" id="PF04547">
    <property type="entry name" value="Anoctamin"/>
    <property type="match status" value="1"/>
</dbReference>